<evidence type="ECO:0000313" key="2">
    <source>
        <dbReference type="EMBL" id="CAE1299662.1"/>
    </source>
</evidence>
<feature type="transmembrane region" description="Helical" evidence="1">
    <location>
        <begin position="95"/>
        <end position="120"/>
    </location>
</feature>
<keyword evidence="1" id="KW-0812">Transmembrane</keyword>
<gene>
    <name evidence="2" type="ORF">SPHA_53358</name>
</gene>
<feature type="transmembrane region" description="Helical" evidence="1">
    <location>
        <begin position="132"/>
        <end position="154"/>
    </location>
</feature>
<proteinExistence type="predicted"/>
<accession>A0A812DGW7</accession>
<dbReference type="AlphaFoldDB" id="A0A812DGW7"/>
<reference evidence="2" key="1">
    <citation type="submission" date="2021-01" db="EMBL/GenBank/DDBJ databases">
        <authorList>
            <person name="Li R."/>
            <person name="Bekaert M."/>
        </authorList>
    </citation>
    <scope>NUCLEOTIDE SEQUENCE</scope>
    <source>
        <strain evidence="2">Farmed</strain>
    </source>
</reference>
<keyword evidence="3" id="KW-1185">Reference proteome</keyword>
<name>A0A812DGW7_ACAPH</name>
<protein>
    <submittedName>
        <fullName evidence="2">Uncharacterized protein</fullName>
    </submittedName>
</protein>
<evidence type="ECO:0000313" key="3">
    <source>
        <dbReference type="Proteomes" id="UP000597762"/>
    </source>
</evidence>
<evidence type="ECO:0000256" key="1">
    <source>
        <dbReference type="SAM" id="Phobius"/>
    </source>
</evidence>
<keyword evidence="1" id="KW-1133">Transmembrane helix</keyword>
<dbReference type="Proteomes" id="UP000597762">
    <property type="component" value="Unassembled WGS sequence"/>
</dbReference>
<feature type="transmembrane region" description="Helical" evidence="1">
    <location>
        <begin position="160"/>
        <end position="181"/>
    </location>
</feature>
<dbReference type="EMBL" id="CAHIKZ030003391">
    <property type="protein sequence ID" value="CAE1299662.1"/>
    <property type="molecule type" value="Genomic_DNA"/>
</dbReference>
<keyword evidence="1" id="KW-0472">Membrane</keyword>
<comment type="caution">
    <text evidence="2">The sequence shown here is derived from an EMBL/GenBank/DDBJ whole genome shotgun (WGS) entry which is preliminary data.</text>
</comment>
<sequence>MAPKVAVPIPHAGGSGYCLTDADLRATISFGSTVIDQAAFSRDSTACYIWREASKSWSEQSSSPTLANGLLFVQLNIGKAKVHTQLKGGLFSNTLLITFSFVYFSLPAFHSFLCFISLFLRQYFLCYHQEIYIHLHLCFNATFFSVSFVIAILFFPLQFILSFIYAYFTSTFSSFMFSFILSC</sequence>
<organism evidence="2 3">
    <name type="scientific">Acanthosepion pharaonis</name>
    <name type="common">Pharaoh cuttlefish</name>
    <name type="synonym">Sepia pharaonis</name>
    <dbReference type="NCBI Taxonomy" id="158019"/>
    <lineage>
        <taxon>Eukaryota</taxon>
        <taxon>Metazoa</taxon>
        <taxon>Spiralia</taxon>
        <taxon>Lophotrochozoa</taxon>
        <taxon>Mollusca</taxon>
        <taxon>Cephalopoda</taxon>
        <taxon>Coleoidea</taxon>
        <taxon>Decapodiformes</taxon>
        <taxon>Sepiida</taxon>
        <taxon>Sepiina</taxon>
        <taxon>Sepiidae</taxon>
        <taxon>Acanthosepion</taxon>
    </lineage>
</organism>